<feature type="region of interest" description="Disordered" evidence="1">
    <location>
        <begin position="114"/>
        <end position="146"/>
    </location>
</feature>
<dbReference type="RefSeq" id="XP_064667467.1">
    <property type="nucleotide sequence ID" value="XM_064812010.1"/>
</dbReference>
<reference evidence="2" key="1">
    <citation type="journal article" date="2023" name="Mol. Phylogenet. Evol.">
        <title>Genome-scale phylogeny and comparative genomics of the fungal order Sordariales.</title>
        <authorList>
            <person name="Hensen N."/>
            <person name="Bonometti L."/>
            <person name="Westerberg I."/>
            <person name="Brannstrom I.O."/>
            <person name="Guillou S."/>
            <person name="Cros-Aarteil S."/>
            <person name="Calhoun S."/>
            <person name="Haridas S."/>
            <person name="Kuo A."/>
            <person name="Mondo S."/>
            <person name="Pangilinan J."/>
            <person name="Riley R."/>
            <person name="LaButti K."/>
            <person name="Andreopoulos B."/>
            <person name="Lipzen A."/>
            <person name="Chen C."/>
            <person name="Yan M."/>
            <person name="Daum C."/>
            <person name="Ng V."/>
            <person name="Clum A."/>
            <person name="Steindorff A."/>
            <person name="Ohm R.A."/>
            <person name="Martin F."/>
            <person name="Silar P."/>
            <person name="Natvig D.O."/>
            <person name="Lalanne C."/>
            <person name="Gautier V."/>
            <person name="Ament-Velasquez S.L."/>
            <person name="Kruys A."/>
            <person name="Hutchinson M.I."/>
            <person name="Powell A.J."/>
            <person name="Barry K."/>
            <person name="Miller A.N."/>
            <person name="Grigoriev I.V."/>
            <person name="Debuchy R."/>
            <person name="Gladieux P."/>
            <person name="Hiltunen Thoren M."/>
            <person name="Johannesson H."/>
        </authorList>
    </citation>
    <scope>NUCLEOTIDE SEQUENCE</scope>
    <source>
        <strain evidence="2">CBS 508.74</strain>
    </source>
</reference>
<dbReference type="GeneID" id="89936135"/>
<sequence>MPNSQDPASPAAAFEALPNPSSFSKRLRPPDPDAVAAEAERVPLRIEAGGKGRRRESKLAIKNLFGRNKGAVDGDRALASPREALQKLGGLRASLADLSNWPYSLNLTQGHRSEISLPAPKSPVGQSLRHKKSASGVRPPPSPDGLAAWNPPPLFQAYPQAIKHAHLPACTAPAEVVLRMHYHKSTPSFGSMLGQGVLSPRIVEESTDEKKSQHRRKSSGSASKLEWTSKVYILVTSGYLLQYAGEGSFDRLPERVLHLGKDSAAFASDVIPGRHWVLQVSSVAEPDRANTSHSSIRARLPFRGQERRHSSTMLMVFDSAEDMDAWIVTLRREIEALGGRKVLSETGKPRLGDHDPRLKSQTSQRTLVVKNSSRFSRVMTPDQPRARISDRSSSDIHLDPSQDACAQSFDDTSTVSLVSQDGRQLDTLRDSMNRLSYMSSGQRTGVTSAGSSPACSPIRDSFPERESLTLEHPQLEEQPKPRLRPNATAINDRRQSLQTINHVFELRVAAAQSLRPGPPLPNFVQSEGATPFVSGPQSTPNLNAPHGASNRHSLAKGTTIEPTRTSGTLLAGRLSSRKPPPSALSINPRPLSLVEDQPSPDLSPDLSPPNRVRSATESAGSPPSSAAPTPPLSPSSSPRVERGSPGSENHDSPTHDSNAAWEANGLEASAQNPPRPFTSESGSSNGSADSSSKEHRAALRSLQIPRPKSSLDTYAETQVPGQPAAKQEPRPRRLSFPSPQQSERPALFGSPPPPRARTPSLKPVRKSSQHLRVDSLLSPSLLQRRSMSQLAEGPPPAPPPNRALPPIPRKPYTVTVVPPPGFI</sequence>
<feature type="region of interest" description="Disordered" evidence="1">
    <location>
        <begin position="1"/>
        <end position="39"/>
    </location>
</feature>
<proteinExistence type="predicted"/>
<evidence type="ECO:0000313" key="3">
    <source>
        <dbReference type="Proteomes" id="UP001302812"/>
    </source>
</evidence>
<feature type="compositionally biased region" description="Polar residues" evidence="1">
    <location>
        <begin position="359"/>
        <end position="375"/>
    </location>
</feature>
<dbReference type="EMBL" id="MU853353">
    <property type="protein sequence ID" value="KAK4109897.1"/>
    <property type="molecule type" value="Genomic_DNA"/>
</dbReference>
<protein>
    <recommendedName>
        <fullName evidence="4">PH domain-containing protein</fullName>
    </recommendedName>
</protein>
<evidence type="ECO:0008006" key="4">
    <source>
        <dbReference type="Google" id="ProtNLM"/>
    </source>
</evidence>
<feature type="compositionally biased region" description="Basic and acidic residues" evidence="1">
    <location>
        <begin position="347"/>
        <end position="358"/>
    </location>
</feature>
<accession>A0AAN6QNY0</accession>
<dbReference type="Proteomes" id="UP001302812">
    <property type="component" value="Unassembled WGS sequence"/>
</dbReference>
<feature type="compositionally biased region" description="Pro residues" evidence="1">
    <location>
        <begin position="793"/>
        <end position="809"/>
    </location>
</feature>
<feature type="compositionally biased region" description="Polar residues" evidence="1">
    <location>
        <begin position="710"/>
        <end position="720"/>
    </location>
</feature>
<feature type="region of interest" description="Disordered" evidence="1">
    <location>
        <begin position="344"/>
        <end position="404"/>
    </location>
</feature>
<feature type="region of interest" description="Disordered" evidence="1">
    <location>
        <begin position="518"/>
        <end position="823"/>
    </location>
</feature>
<feature type="compositionally biased region" description="Basic and acidic residues" evidence="1">
    <location>
        <begin position="384"/>
        <end position="400"/>
    </location>
</feature>
<gene>
    <name evidence="2" type="ORF">N656DRAFT_714892</name>
</gene>
<feature type="compositionally biased region" description="Low complexity" evidence="1">
    <location>
        <begin position="775"/>
        <end position="790"/>
    </location>
</feature>
<dbReference type="AlphaFoldDB" id="A0AAN6QNY0"/>
<organism evidence="2 3">
    <name type="scientific">Canariomyces notabilis</name>
    <dbReference type="NCBI Taxonomy" id="2074819"/>
    <lineage>
        <taxon>Eukaryota</taxon>
        <taxon>Fungi</taxon>
        <taxon>Dikarya</taxon>
        <taxon>Ascomycota</taxon>
        <taxon>Pezizomycotina</taxon>
        <taxon>Sordariomycetes</taxon>
        <taxon>Sordariomycetidae</taxon>
        <taxon>Sordariales</taxon>
        <taxon>Chaetomiaceae</taxon>
        <taxon>Canariomyces</taxon>
    </lineage>
</organism>
<feature type="compositionally biased region" description="Polar residues" evidence="1">
    <location>
        <begin position="439"/>
        <end position="454"/>
    </location>
</feature>
<reference evidence="2" key="2">
    <citation type="submission" date="2023-05" db="EMBL/GenBank/DDBJ databases">
        <authorList>
            <consortium name="Lawrence Berkeley National Laboratory"/>
            <person name="Steindorff A."/>
            <person name="Hensen N."/>
            <person name="Bonometti L."/>
            <person name="Westerberg I."/>
            <person name="Brannstrom I.O."/>
            <person name="Guillou S."/>
            <person name="Cros-Aarteil S."/>
            <person name="Calhoun S."/>
            <person name="Haridas S."/>
            <person name="Kuo A."/>
            <person name="Mondo S."/>
            <person name="Pangilinan J."/>
            <person name="Riley R."/>
            <person name="Labutti K."/>
            <person name="Andreopoulos B."/>
            <person name="Lipzen A."/>
            <person name="Chen C."/>
            <person name="Yanf M."/>
            <person name="Daum C."/>
            <person name="Ng V."/>
            <person name="Clum A."/>
            <person name="Ohm R."/>
            <person name="Martin F."/>
            <person name="Silar P."/>
            <person name="Natvig D."/>
            <person name="Lalanne C."/>
            <person name="Gautier V."/>
            <person name="Ament-Velasquez S.L."/>
            <person name="Kruys A."/>
            <person name="Hutchinson M.I."/>
            <person name="Powell A.J."/>
            <person name="Barry K."/>
            <person name="Miller A.N."/>
            <person name="Grigoriev I.V."/>
            <person name="Debuchy R."/>
            <person name="Gladieux P."/>
            <person name="Thoren M.H."/>
            <person name="Johannesson H."/>
        </authorList>
    </citation>
    <scope>NUCLEOTIDE SEQUENCE</scope>
    <source>
        <strain evidence="2">CBS 508.74</strain>
    </source>
</reference>
<comment type="caution">
    <text evidence="2">The sequence shown here is derived from an EMBL/GenBank/DDBJ whole genome shotgun (WGS) entry which is preliminary data.</text>
</comment>
<feature type="region of interest" description="Disordered" evidence="1">
    <location>
        <begin position="439"/>
        <end position="461"/>
    </location>
</feature>
<evidence type="ECO:0000313" key="2">
    <source>
        <dbReference type="EMBL" id="KAK4109897.1"/>
    </source>
</evidence>
<name>A0AAN6QNY0_9PEZI</name>
<evidence type="ECO:0000256" key="1">
    <source>
        <dbReference type="SAM" id="MobiDB-lite"/>
    </source>
</evidence>
<feature type="compositionally biased region" description="Low complexity" evidence="1">
    <location>
        <begin position="599"/>
        <end position="627"/>
    </location>
</feature>
<feature type="compositionally biased region" description="Low complexity" evidence="1">
    <location>
        <begin position="679"/>
        <end position="690"/>
    </location>
</feature>
<keyword evidence="3" id="KW-1185">Reference proteome</keyword>